<evidence type="ECO:0000313" key="1">
    <source>
        <dbReference type="EMBL" id="WBA09116.1"/>
    </source>
</evidence>
<dbReference type="AlphaFoldDB" id="A0AA47KLH6"/>
<dbReference type="InterPro" id="IPR009491">
    <property type="entry name" value="DUF1107"/>
</dbReference>
<proteinExistence type="predicted"/>
<protein>
    <submittedName>
        <fullName evidence="1">DUF1107 domain-containing protein</fullName>
    </submittedName>
</protein>
<reference evidence="1" key="1">
    <citation type="submission" date="2022-09" db="EMBL/GenBank/DDBJ databases">
        <authorList>
            <person name="Li Z.-J."/>
        </authorList>
    </citation>
    <scope>NUCLEOTIDE SEQUENCE</scope>
    <source>
        <strain evidence="1">TGB11</strain>
    </source>
</reference>
<dbReference type="Pfam" id="PF06526">
    <property type="entry name" value="DUF1107"/>
    <property type="match status" value="1"/>
</dbReference>
<sequence>MRVFNRYSPKLVAKHVTRLFSGRVYIAGRGRFDFDNGWLKPPEHATISHYKTVKEVNSFIRDVYQEAIGEPEDRRSLPASR</sequence>
<dbReference type="Gene3D" id="3.30.1910.10">
    <property type="entry name" value="so0334 like domain"/>
    <property type="match status" value="1"/>
</dbReference>
<evidence type="ECO:0000313" key="2">
    <source>
        <dbReference type="Proteomes" id="UP001164748"/>
    </source>
</evidence>
<dbReference type="Proteomes" id="UP001164748">
    <property type="component" value="Chromosome"/>
</dbReference>
<organism evidence="1 2">
    <name type="scientific">Salinivibrio kushneri</name>
    <dbReference type="NCBI Taxonomy" id="1908198"/>
    <lineage>
        <taxon>Bacteria</taxon>
        <taxon>Pseudomonadati</taxon>
        <taxon>Pseudomonadota</taxon>
        <taxon>Gammaproteobacteria</taxon>
        <taxon>Vibrionales</taxon>
        <taxon>Vibrionaceae</taxon>
        <taxon>Salinivibrio</taxon>
    </lineage>
</organism>
<name>A0AA47KLH6_9GAMM</name>
<gene>
    <name evidence="1" type="ORF">N8M53_02515</name>
</gene>
<dbReference type="EMBL" id="CP114588">
    <property type="protein sequence ID" value="WBA09116.1"/>
    <property type="molecule type" value="Genomic_DNA"/>
</dbReference>
<dbReference type="RefSeq" id="WP_269579366.1">
    <property type="nucleotide sequence ID" value="NZ_CP114588.1"/>
</dbReference>
<accession>A0AA47KLH6</accession>